<comment type="subcellular location">
    <subcellularLocation>
        <location evidence="1">Endoplasmic reticulum membrane</location>
        <topology evidence="1">Single-pass membrane protein</topology>
    </subcellularLocation>
</comment>
<keyword evidence="14" id="KW-0675">Receptor</keyword>
<keyword evidence="11 15" id="KW-1133">Transmembrane helix</keyword>
<dbReference type="InterPro" id="IPR027417">
    <property type="entry name" value="P-loop_NTPase"/>
</dbReference>
<dbReference type="PROSITE" id="PS51417">
    <property type="entry name" value="ARF"/>
    <property type="match status" value="1"/>
</dbReference>
<evidence type="ECO:0000256" key="3">
    <source>
        <dbReference type="ARBA" id="ARBA00010290"/>
    </source>
</evidence>
<evidence type="ECO:0000256" key="13">
    <source>
        <dbReference type="ARBA" id="ARBA00023136"/>
    </source>
</evidence>
<protein>
    <recommendedName>
        <fullName evidence="4">Signal recognition particle receptor subunit beta</fullName>
    </recommendedName>
</protein>
<dbReference type="SUPFAM" id="SSF52540">
    <property type="entry name" value="P-loop containing nucleoside triphosphate hydrolases"/>
    <property type="match status" value="1"/>
</dbReference>
<keyword evidence="8" id="KW-0256">Endoplasmic reticulum</keyword>
<evidence type="ECO:0000256" key="7">
    <source>
        <dbReference type="ARBA" id="ARBA00022741"/>
    </source>
</evidence>
<dbReference type="Gene3D" id="3.40.50.300">
    <property type="entry name" value="P-loop containing nucleotide triphosphate hydrolases"/>
    <property type="match status" value="1"/>
</dbReference>
<keyword evidence="13 15" id="KW-0472">Membrane</keyword>
<dbReference type="Proteomes" id="UP001396334">
    <property type="component" value="Unassembled WGS sequence"/>
</dbReference>
<sequence>MSHFSPSDLKEDTKKNIYLFSARTENTLKVLISHLTRNSSVGRDGTVEGAIRAVEDSIGANQAKDQLEQLKIQLEPWKNQVEQQLQPAIEYLNQIPPVQLYAAIAVLIISSLFLFSIRLFKRTKSNTIVLTGLSGSGKTVLYYVLRDGSSHQGTVTSMEPNEGTFTLNSESNKKGKIKPVHLVDVPGHSRLRPKLDDFLPQAAGIVFVVDAVEFLPNCSSVSEYLYDILTKASVVKKKIPVLICCNKSDKVTAHTKEFIRKQLEKEIEKLRASRSAISAADISNDFTLGVPGEVFAFSQCRNVVTIVEASGLKGEIAQVEQFIREHVKP</sequence>
<dbReference type="InterPro" id="IPR019009">
    <property type="entry name" value="SRP_receptor_beta_su"/>
</dbReference>
<keyword evidence="5 15" id="KW-0812">Transmembrane</keyword>
<evidence type="ECO:0000256" key="5">
    <source>
        <dbReference type="ARBA" id="ARBA00022692"/>
    </source>
</evidence>
<comment type="caution">
    <text evidence="16">The sequence shown here is derived from an EMBL/GenBank/DDBJ whole genome shotgun (WGS) entry which is preliminary data.</text>
</comment>
<keyword evidence="6" id="KW-0449">Lipoprotein</keyword>
<gene>
    <name evidence="16" type="ORF">V6N11_012551</name>
</gene>
<accession>A0ABR2QBJ3</accession>
<dbReference type="PANTHER" id="PTHR45909">
    <property type="entry name" value="ADP-RIBOSYLATION FACTOR-RELATED PROTEIN 1"/>
    <property type="match status" value="1"/>
</dbReference>
<dbReference type="PANTHER" id="PTHR45909:SF1">
    <property type="entry name" value="ADP-RIBOSYLATION FACTOR-RELATED PROTEIN 1"/>
    <property type="match status" value="1"/>
</dbReference>
<feature type="transmembrane region" description="Helical" evidence="15">
    <location>
        <begin position="100"/>
        <end position="120"/>
    </location>
</feature>
<evidence type="ECO:0000256" key="12">
    <source>
        <dbReference type="ARBA" id="ARBA00023134"/>
    </source>
</evidence>
<evidence type="ECO:0000256" key="11">
    <source>
        <dbReference type="ARBA" id="ARBA00022989"/>
    </source>
</evidence>
<evidence type="ECO:0000256" key="9">
    <source>
        <dbReference type="ARBA" id="ARBA00022892"/>
    </source>
</evidence>
<dbReference type="CDD" id="cd04105">
    <property type="entry name" value="SR_beta"/>
    <property type="match status" value="1"/>
</dbReference>
<organism evidence="16 17">
    <name type="scientific">Hibiscus sabdariffa</name>
    <name type="common">roselle</name>
    <dbReference type="NCBI Taxonomy" id="183260"/>
    <lineage>
        <taxon>Eukaryota</taxon>
        <taxon>Viridiplantae</taxon>
        <taxon>Streptophyta</taxon>
        <taxon>Embryophyta</taxon>
        <taxon>Tracheophyta</taxon>
        <taxon>Spermatophyta</taxon>
        <taxon>Magnoliopsida</taxon>
        <taxon>eudicotyledons</taxon>
        <taxon>Gunneridae</taxon>
        <taxon>Pentapetalae</taxon>
        <taxon>rosids</taxon>
        <taxon>malvids</taxon>
        <taxon>Malvales</taxon>
        <taxon>Malvaceae</taxon>
        <taxon>Malvoideae</taxon>
        <taxon>Hibiscus</taxon>
    </lineage>
</organism>
<dbReference type="InterPro" id="IPR024156">
    <property type="entry name" value="Small_GTPase_ARF"/>
</dbReference>
<evidence type="ECO:0000256" key="8">
    <source>
        <dbReference type="ARBA" id="ARBA00022824"/>
    </source>
</evidence>
<keyword evidence="10" id="KW-0813">Transport</keyword>
<evidence type="ECO:0000256" key="1">
    <source>
        <dbReference type="ARBA" id="ARBA00004389"/>
    </source>
</evidence>
<evidence type="ECO:0000256" key="14">
    <source>
        <dbReference type="ARBA" id="ARBA00023170"/>
    </source>
</evidence>
<dbReference type="EMBL" id="JBBPBN010000042">
    <property type="protein sequence ID" value="KAK8998018.1"/>
    <property type="molecule type" value="Genomic_DNA"/>
</dbReference>
<dbReference type="Pfam" id="PF09439">
    <property type="entry name" value="SRPRB"/>
    <property type="match status" value="1"/>
</dbReference>
<comment type="similarity">
    <text evidence="2">Belongs to the SRP receptor beta subunit family.</text>
</comment>
<evidence type="ECO:0000256" key="15">
    <source>
        <dbReference type="SAM" id="Phobius"/>
    </source>
</evidence>
<name>A0ABR2QBJ3_9ROSI</name>
<keyword evidence="9" id="KW-0931">ER-Golgi transport</keyword>
<proteinExistence type="inferred from homology"/>
<keyword evidence="10" id="KW-0653">Protein transport</keyword>
<keyword evidence="6" id="KW-0519">Myristate</keyword>
<keyword evidence="12" id="KW-0342">GTP-binding</keyword>
<keyword evidence="7" id="KW-0547">Nucleotide-binding</keyword>
<evidence type="ECO:0000256" key="10">
    <source>
        <dbReference type="ARBA" id="ARBA00022927"/>
    </source>
</evidence>
<comment type="similarity">
    <text evidence="3">Belongs to the small GTPase superfamily. Arf family.</text>
</comment>
<evidence type="ECO:0000256" key="4">
    <source>
        <dbReference type="ARBA" id="ARBA00020256"/>
    </source>
</evidence>
<evidence type="ECO:0000256" key="6">
    <source>
        <dbReference type="ARBA" id="ARBA00022707"/>
    </source>
</evidence>
<evidence type="ECO:0000313" key="16">
    <source>
        <dbReference type="EMBL" id="KAK8998018.1"/>
    </source>
</evidence>
<evidence type="ECO:0000313" key="17">
    <source>
        <dbReference type="Proteomes" id="UP001396334"/>
    </source>
</evidence>
<reference evidence="16 17" key="1">
    <citation type="journal article" date="2024" name="G3 (Bethesda)">
        <title>Genome assembly of Hibiscus sabdariffa L. provides insights into metabolisms of medicinal natural products.</title>
        <authorList>
            <person name="Kim T."/>
        </authorList>
    </citation>
    <scope>NUCLEOTIDE SEQUENCE [LARGE SCALE GENOMIC DNA]</scope>
    <source>
        <strain evidence="16">TK-2024</strain>
        <tissue evidence="16">Old leaves</tissue>
    </source>
</reference>
<keyword evidence="17" id="KW-1185">Reference proteome</keyword>
<evidence type="ECO:0000256" key="2">
    <source>
        <dbReference type="ARBA" id="ARBA00005619"/>
    </source>
</evidence>